<dbReference type="NCBIfam" id="TIGR00912">
    <property type="entry name" value="2A0309"/>
    <property type="match status" value="1"/>
</dbReference>
<dbReference type="AlphaFoldDB" id="A0A8D5UFW2"/>
<feature type="transmembrane region" description="Helical" evidence="8">
    <location>
        <begin position="183"/>
        <end position="207"/>
    </location>
</feature>
<dbReference type="GO" id="GO:0016020">
    <property type="term" value="C:membrane"/>
    <property type="evidence" value="ECO:0007669"/>
    <property type="project" value="UniProtKB-SubCell"/>
</dbReference>
<keyword evidence="3" id="KW-0813">Transport</keyword>
<feature type="transmembrane region" description="Helical" evidence="8">
    <location>
        <begin position="305"/>
        <end position="321"/>
    </location>
</feature>
<dbReference type="Gene3D" id="1.20.1740.10">
    <property type="entry name" value="Amino acid/polyamine transporter I"/>
    <property type="match status" value="1"/>
</dbReference>
<dbReference type="GO" id="GO:0009847">
    <property type="term" value="P:spore germination"/>
    <property type="evidence" value="ECO:0007669"/>
    <property type="project" value="InterPro"/>
</dbReference>
<reference evidence="9" key="2">
    <citation type="journal article" date="2021" name="Microbiol. Resour. Announc.">
        <title>Complete Genome Sequence of Polycladomyces abyssicola JIR-001T, Isolated from Hemipelagic Sediment in Deep Seawater.</title>
        <authorList>
            <person name="Tsubouchi T."/>
            <person name="Kaneko Y."/>
        </authorList>
    </citation>
    <scope>NUCLEOTIDE SEQUENCE</scope>
    <source>
        <strain evidence="9">JIR-001</strain>
    </source>
</reference>
<evidence type="ECO:0000256" key="3">
    <source>
        <dbReference type="ARBA" id="ARBA00022448"/>
    </source>
</evidence>
<evidence type="ECO:0000256" key="1">
    <source>
        <dbReference type="ARBA" id="ARBA00004141"/>
    </source>
</evidence>
<keyword evidence="4" id="KW-0309">Germination</keyword>
<feature type="transmembrane region" description="Helical" evidence="8">
    <location>
        <begin position="118"/>
        <end position="136"/>
    </location>
</feature>
<evidence type="ECO:0000256" key="7">
    <source>
        <dbReference type="ARBA" id="ARBA00023136"/>
    </source>
</evidence>
<feature type="transmembrane region" description="Helical" evidence="8">
    <location>
        <begin position="82"/>
        <end position="106"/>
    </location>
</feature>
<feature type="transmembrane region" description="Helical" evidence="8">
    <location>
        <begin position="269"/>
        <end position="289"/>
    </location>
</feature>
<dbReference type="EMBL" id="AP024601">
    <property type="protein sequence ID" value="BCU81943.1"/>
    <property type="molecule type" value="Genomic_DNA"/>
</dbReference>
<feature type="transmembrane region" description="Helical" evidence="8">
    <location>
        <begin position="333"/>
        <end position="356"/>
    </location>
</feature>
<comment type="subcellular location">
    <subcellularLocation>
        <location evidence="1">Membrane</location>
        <topology evidence="1">Multi-pass membrane protein</topology>
    </subcellularLocation>
</comment>
<proteinExistence type="inferred from homology"/>
<evidence type="ECO:0000256" key="5">
    <source>
        <dbReference type="ARBA" id="ARBA00022692"/>
    </source>
</evidence>
<evidence type="ECO:0000256" key="2">
    <source>
        <dbReference type="ARBA" id="ARBA00007998"/>
    </source>
</evidence>
<feature type="transmembrane region" description="Helical" evidence="8">
    <location>
        <begin position="12"/>
        <end position="29"/>
    </location>
</feature>
<keyword evidence="6 8" id="KW-1133">Transmembrane helix</keyword>
<keyword evidence="5 8" id="KW-0812">Transmembrane</keyword>
<dbReference type="PANTHER" id="PTHR34975">
    <property type="entry name" value="SPORE GERMINATION PROTEIN A2"/>
    <property type="match status" value="1"/>
</dbReference>
<accession>A0A8D5UFW2</accession>
<comment type="similarity">
    <text evidence="2">Belongs to the amino acid-polyamine-organocation (APC) superfamily. Spore germination protein (SGP) (TC 2.A.3.9) family.</text>
</comment>
<evidence type="ECO:0000313" key="9">
    <source>
        <dbReference type="EMBL" id="BCU81943.1"/>
    </source>
</evidence>
<dbReference type="RefSeq" id="WP_212772347.1">
    <property type="nucleotide sequence ID" value="NZ_AP024601.1"/>
</dbReference>
<gene>
    <name evidence="9" type="primary">gerKB</name>
    <name evidence="9" type="ORF">JIR001_17260</name>
</gene>
<protein>
    <submittedName>
        <fullName evidence="9">Germination protein</fullName>
    </submittedName>
</protein>
<evidence type="ECO:0000256" key="8">
    <source>
        <dbReference type="SAM" id="Phobius"/>
    </source>
</evidence>
<reference evidence="9" key="1">
    <citation type="journal article" date="2013" name="Int. J. Syst. Evol. Microbiol.">
        <title>Polycladomyces abyssicola gen. nov., sp. nov., a thermophilic filamentous bacterium isolated from hemipelagic sediment.</title>
        <authorList>
            <person name="Tsubouchi T."/>
            <person name="Shimane Y."/>
            <person name="Mori K."/>
            <person name="Usui K."/>
            <person name="Hiraki T."/>
            <person name="Tame A."/>
            <person name="Uematsu K."/>
            <person name="Maruyama T."/>
            <person name="Hatada Y."/>
        </authorList>
    </citation>
    <scope>NUCLEOTIDE SEQUENCE</scope>
    <source>
        <strain evidence="9">JIR-001</strain>
    </source>
</reference>
<feature type="transmembrane region" description="Helical" evidence="8">
    <location>
        <begin position="227"/>
        <end position="249"/>
    </location>
</feature>
<evidence type="ECO:0000256" key="4">
    <source>
        <dbReference type="ARBA" id="ARBA00022544"/>
    </source>
</evidence>
<keyword evidence="7 8" id="KW-0472">Membrane</keyword>
<dbReference type="InterPro" id="IPR004761">
    <property type="entry name" value="Spore_GerAB"/>
</dbReference>
<evidence type="ECO:0000256" key="6">
    <source>
        <dbReference type="ARBA" id="ARBA00022989"/>
    </source>
</evidence>
<dbReference type="Pfam" id="PF03845">
    <property type="entry name" value="Spore_permease"/>
    <property type="match status" value="1"/>
</dbReference>
<evidence type="ECO:0000313" key="10">
    <source>
        <dbReference type="Proteomes" id="UP000677436"/>
    </source>
</evidence>
<feature type="transmembrane region" description="Helical" evidence="8">
    <location>
        <begin position="41"/>
        <end position="62"/>
    </location>
</feature>
<sequence length="365" mass="41371">MIKESSRITQGQLFFYIIQAQIGVGILSLPHDVHAVAKGGAWISVLIGGVVVQLTILIMWALCRRFPNLTMFEYLPKIFGKWIGGFFNFAYIFFFILMATLILVLFESLIQKWIFSLTPRWATLSLIVFTSVYLVIESLRTITRFYVLVSVLIVFIVLIALNAFTIANFTYIFPITEAGWGKIFLGANKVSVSLLGFELLLVVYPFVEGKADGKLKAASAGNAFTTLLYSLLVFIAIIVFSPMELAMIPEPIPYMLKSFSYRVVERLDLLFLSIWVVIVATSYMNYLFLASKGFGYYFHRGKHRMAVYYTAIISYILALIPQKPDDIELLTQIASWASYAFVYGLPVLFLLISLVFRKREKGKTA</sequence>
<dbReference type="KEGG" id="pabs:JIR001_17260"/>
<keyword evidence="10" id="KW-1185">Reference proteome</keyword>
<dbReference type="PANTHER" id="PTHR34975:SF2">
    <property type="entry name" value="SPORE GERMINATION PROTEIN A2"/>
    <property type="match status" value="1"/>
</dbReference>
<dbReference type="Proteomes" id="UP000677436">
    <property type="component" value="Chromosome"/>
</dbReference>
<organism evidence="9 10">
    <name type="scientific">Polycladomyces abyssicola</name>
    <dbReference type="NCBI Taxonomy" id="1125966"/>
    <lineage>
        <taxon>Bacteria</taxon>
        <taxon>Bacillati</taxon>
        <taxon>Bacillota</taxon>
        <taxon>Bacilli</taxon>
        <taxon>Bacillales</taxon>
        <taxon>Thermoactinomycetaceae</taxon>
        <taxon>Polycladomyces</taxon>
    </lineage>
</organism>
<name>A0A8D5UFW2_9BACL</name>
<feature type="transmembrane region" description="Helical" evidence="8">
    <location>
        <begin position="145"/>
        <end position="171"/>
    </location>
</feature>